<keyword evidence="3" id="KW-1185">Reference proteome</keyword>
<name>A0ABV3N873_9ACTO</name>
<proteinExistence type="predicted"/>
<dbReference type="Proteomes" id="UP001555100">
    <property type="component" value="Unassembled WGS sequence"/>
</dbReference>
<sequence>MRKRFKLSLVSLAIFSATLGLSGCSQDINRTSGDSQSTILLRLSQGTREVNVFEDPTFSVLLNKPEALDEENAPAPKVWNMIHYDRERAMSIRVDNCAELDLLEIIVYDQIDSRGRPKGYQYFTICGAGSVEKCRAISLLPMEAQRLIDSPDFNHFALAGICISDDRLDAASFITFLKKA</sequence>
<feature type="chain" id="PRO_5046082922" description="Lipoprotein" evidence="1">
    <location>
        <begin position="23"/>
        <end position="180"/>
    </location>
</feature>
<dbReference type="EMBL" id="JBAGNM010000001">
    <property type="protein sequence ID" value="MEW6953421.1"/>
    <property type="molecule type" value="Genomic_DNA"/>
</dbReference>
<reference evidence="2 3" key="1">
    <citation type="submission" date="2024-01" db="EMBL/GenBank/DDBJ databases">
        <title>Genomic analysis and antimicrobial resistance profiles of Trueperella pyogenes isolated from domestic and wild animals.</title>
        <authorList>
            <person name="Magossi G."/>
            <person name="Gzyl K.E."/>
            <person name="Holman D.B."/>
            <person name="Amat S."/>
        </authorList>
    </citation>
    <scope>NUCLEOTIDE SEQUENCE [LARGE SCALE GENOMIC DNA]</scope>
    <source>
        <strain evidence="2 3">1494</strain>
    </source>
</reference>
<feature type="signal peptide" evidence="1">
    <location>
        <begin position="1"/>
        <end position="22"/>
    </location>
</feature>
<dbReference type="RefSeq" id="WP_126720543.1">
    <property type="nucleotide sequence ID" value="NZ_CP029001.1"/>
</dbReference>
<evidence type="ECO:0000256" key="1">
    <source>
        <dbReference type="SAM" id="SignalP"/>
    </source>
</evidence>
<comment type="caution">
    <text evidence="2">The sequence shown here is derived from an EMBL/GenBank/DDBJ whole genome shotgun (WGS) entry which is preliminary data.</text>
</comment>
<dbReference type="PROSITE" id="PS51257">
    <property type="entry name" value="PROKAR_LIPOPROTEIN"/>
    <property type="match status" value="1"/>
</dbReference>
<evidence type="ECO:0000313" key="3">
    <source>
        <dbReference type="Proteomes" id="UP001555100"/>
    </source>
</evidence>
<evidence type="ECO:0000313" key="2">
    <source>
        <dbReference type="EMBL" id="MEW6953421.1"/>
    </source>
</evidence>
<gene>
    <name evidence="2" type="ORF">V3M73_00050</name>
</gene>
<evidence type="ECO:0008006" key="4">
    <source>
        <dbReference type="Google" id="ProtNLM"/>
    </source>
</evidence>
<keyword evidence="1" id="KW-0732">Signal</keyword>
<accession>A0ABV3N873</accession>
<organism evidence="2 3">
    <name type="scientific">Trueperella pyogenes</name>
    <dbReference type="NCBI Taxonomy" id="1661"/>
    <lineage>
        <taxon>Bacteria</taxon>
        <taxon>Bacillati</taxon>
        <taxon>Actinomycetota</taxon>
        <taxon>Actinomycetes</taxon>
        <taxon>Actinomycetales</taxon>
        <taxon>Actinomycetaceae</taxon>
        <taxon>Trueperella</taxon>
    </lineage>
</organism>
<protein>
    <recommendedName>
        <fullName evidence="4">Lipoprotein</fullName>
    </recommendedName>
</protein>